<keyword evidence="3" id="KW-1185">Reference proteome</keyword>
<comment type="caution">
    <text evidence="2">The sequence shown here is derived from an EMBL/GenBank/DDBJ whole genome shotgun (WGS) entry which is preliminary data.</text>
</comment>
<dbReference type="RefSeq" id="WP_230270360.1">
    <property type="nucleotide sequence ID" value="NZ_JAJKFW010000003.1"/>
</dbReference>
<accession>A0ABS8NAZ0</accession>
<protein>
    <submittedName>
        <fullName evidence="2">Uncharacterized protein</fullName>
    </submittedName>
</protein>
<feature type="region of interest" description="Disordered" evidence="1">
    <location>
        <begin position="83"/>
        <end position="106"/>
    </location>
</feature>
<name>A0ABS8NAZ0_9BACT</name>
<reference evidence="2" key="1">
    <citation type="submission" date="2021-11" db="EMBL/GenBank/DDBJ databases">
        <title>Genome sequence.</title>
        <authorList>
            <person name="Sun Q."/>
        </authorList>
    </citation>
    <scope>NUCLEOTIDE SEQUENCE</scope>
    <source>
        <strain evidence="2">JC740</strain>
    </source>
</reference>
<feature type="region of interest" description="Disordered" evidence="1">
    <location>
        <begin position="722"/>
        <end position="742"/>
    </location>
</feature>
<sequence>MRQDSRRTLLLWPITASLAVIAATTAPFLLEDDSWSIATRWLTQTGVLEPSQHIADQNASRPDGLASDRQHGFGAAEPFTLLNQSDVESPRPPAENAHRDDRGARGLAMPSRLVATTEDVPAELKAPVIDSEAELAGFADALAEIEVHEIAEELKQAVPASLTPGLDDPIATTEMPLTLPEEIFHADEKDEEVAGSTKLIPESVEVLAKPSATKPDVPQLDLHLPHLVRPPVASPADVVQASPARHITGWPLAKQLQSQLSSIASRASLTRKTDAGMQQTMLTSVDIASSDLQSVENEMLRRGESTLSAAHRETLQRQATSIVMGRWAEQVEQRLEQLREHARLGDESAGEVLHELSSLAAAGLQLAERVPARDQQVQWLQASHSLARRTSVWASIWHLARGHASDFVPSGTLPSETLTLHRQSASAEQLDVHQLLRNVRSGLSETGDAEGWTTFLLLNKIQSLASSDDMDERALTAQRYLSRITSNRLAPEHEEWLDQPSVKQLTEAMKAWSAMPIDYVALLQDLERAEADSIDLAAVKVTNAFQSLRFSDDTYAARVAKVIDLNYRNANVRTAISAKLIERLIPSVPDQTTPIVTQIAGTPVRGTSNVSTALNLRLNPTPGEWNLDLLTRGDVSTQSRAHESGVTVHTDGWADFQASTPVRILPTGLEVGGTQVDVNATNRLRRVDSKVNGWPLIGSLVRGIAEKKYEDTKALANRKTRDQIRSEVSGKTQSELGTQTEKAEQKWDDLVLGPLGRLELDPTVIDLETTQERLIARYRLAGDWQLAAHTPRPRAWNDSWLSVQMHQSAINNTLEQLLPRGEVKTFEQLYTDTFALFGKEGMTMPEEVPGDAEIAFSSTRPVTIEIEDGLMWLTLRVVRLSQPGSPKLTRFIVRAAYKPEFDGLDARLVRDGHLRISGPGMSMRQRLPIRAIFNKVLAEDRVIPLTTPKLVEHPAVQDLKVSQLELRDGWLALALSPESDRLR</sequence>
<feature type="compositionally biased region" description="Polar residues" evidence="1">
    <location>
        <begin position="729"/>
        <end position="740"/>
    </location>
</feature>
<organism evidence="2 3">
    <name type="scientific">Rhodopirellula halodulae</name>
    <dbReference type="NCBI Taxonomy" id="2894198"/>
    <lineage>
        <taxon>Bacteria</taxon>
        <taxon>Pseudomonadati</taxon>
        <taxon>Planctomycetota</taxon>
        <taxon>Planctomycetia</taxon>
        <taxon>Pirellulales</taxon>
        <taxon>Pirellulaceae</taxon>
        <taxon>Rhodopirellula</taxon>
    </lineage>
</organism>
<proteinExistence type="predicted"/>
<evidence type="ECO:0000313" key="3">
    <source>
        <dbReference type="Proteomes" id="UP001430306"/>
    </source>
</evidence>
<gene>
    <name evidence="2" type="ORF">LOC71_00505</name>
</gene>
<dbReference type="Proteomes" id="UP001430306">
    <property type="component" value="Unassembled WGS sequence"/>
</dbReference>
<dbReference type="EMBL" id="JAJKFW010000003">
    <property type="protein sequence ID" value="MCC9640737.1"/>
    <property type="molecule type" value="Genomic_DNA"/>
</dbReference>
<evidence type="ECO:0000256" key="1">
    <source>
        <dbReference type="SAM" id="MobiDB-lite"/>
    </source>
</evidence>
<evidence type="ECO:0000313" key="2">
    <source>
        <dbReference type="EMBL" id="MCC9640737.1"/>
    </source>
</evidence>